<keyword evidence="7" id="KW-1185">Reference proteome</keyword>
<evidence type="ECO:0000313" key="7">
    <source>
        <dbReference type="Proteomes" id="UP000604001"/>
    </source>
</evidence>
<dbReference type="Proteomes" id="UP000604001">
    <property type="component" value="Unassembled WGS sequence"/>
</dbReference>
<gene>
    <name evidence="6" type="ORF">H7344_07225</name>
</gene>
<dbReference type="EMBL" id="JACMYC010000003">
    <property type="protein sequence ID" value="MBC2960085.1"/>
    <property type="molecule type" value="Genomic_DNA"/>
</dbReference>
<evidence type="ECO:0000256" key="3">
    <source>
        <dbReference type="ARBA" id="ARBA00023027"/>
    </source>
</evidence>
<evidence type="ECO:0000256" key="5">
    <source>
        <dbReference type="ARBA" id="ARBA00023221"/>
    </source>
</evidence>
<organism evidence="6 7">
    <name type="scientific">Nocardioides deserti</name>
    <dbReference type="NCBI Taxonomy" id="1588644"/>
    <lineage>
        <taxon>Bacteria</taxon>
        <taxon>Bacillati</taxon>
        <taxon>Actinomycetota</taxon>
        <taxon>Actinomycetes</taxon>
        <taxon>Propionibacteriales</taxon>
        <taxon>Nocardioidaceae</taxon>
        <taxon>Nocardioides</taxon>
    </lineage>
</organism>
<evidence type="ECO:0000256" key="1">
    <source>
        <dbReference type="ARBA" id="ARBA00006484"/>
    </source>
</evidence>
<dbReference type="PRINTS" id="PR00080">
    <property type="entry name" value="SDRFAMILY"/>
</dbReference>
<comment type="caution">
    <text evidence="6">The sequence shown here is derived from an EMBL/GenBank/DDBJ whole genome shotgun (WGS) entry which is preliminary data.</text>
</comment>
<keyword evidence="5" id="KW-0753">Steroid metabolism</keyword>
<keyword evidence="4" id="KW-0443">Lipid metabolism</keyword>
<evidence type="ECO:0000256" key="4">
    <source>
        <dbReference type="ARBA" id="ARBA00023098"/>
    </source>
</evidence>
<evidence type="ECO:0000256" key="2">
    <source>
        <dbReference type="ARBA" id="ARBA00023002"/>
    </source>
</evidence>
<accession>A0ABR6U6Z8</accession>
<keyword evidence="2" id="KW-0560">Oxidoreductase</keyword>
<sequence>MSTVLVTGGARGIGAAIAARHTGVGDTVLVTDVDDDGGKRLVEELRSAGAGAAHYVRCDVTSEDDVRAAVAHAEQHLGPLDVVYANAGVVGVTGCLETHSLEDWRRTMDLLLTSVFLTVRESVAVMRPRGCGAIVCTASVAGVRGGLGPHAYTAAKHGVVGLVESVAVEVARYGLRINAVAPGGVVSSLSASLMTGEEDDLQVAYDRLAAASASGMPTTSADVADAAVFLGGPGSSRINGTTLVVDGADYVPSQKGLSYYR</sequence>
<dbReference type="PANTHER" id="PTHR43180">
    <property type="entry name" value="3-OXOACYL-(ACYL-CARRIER-PROTEIN) REDUCTASE (AFU_ORTHOLOGUE AFUA_6G11210)"/>
    <property type="match status" value="1"/>
</dbReference>
<dbReference type="Gene3D" id="3.40.50.720">
    <property type="entry name" value="NAD(P)-binding Rossmann-like Domain"/>
    <property type="match status" value="1"/>
</dbReference>
<protein>
    <submittedName>
        <fullName evidence="6">SDR family oxidoreductase</fullName>
    </submittedName>
</protein>
<dbReference type="Pfam" id="PF13561">
    <property type="entry name" value="adh_short_C2"/>
    <property type="match status" value="1"/>
</dbReference>
<name>A0ABR6U6Z8_9ACTN</name>
<comment type="similarity">
    <text evidence="1">Belongs to the short-chain dehydrogenases/reductases (SDR) family.</text>
</comment>
<dbReference type="InterPro" id="IPR036291">
    <property type="entry name" value="NAD(P)-bd_dom_sf"/>
</dbReference>
<proteinExistence type="inferred from homology"/>
<dbReference type="SUPFAM" id="SSF51735">
    <property type="entry name" value="NAD(P)-binding Rossmann-fold domains"/>
    <property type="match status" value="1"/>
</dbReference>
<dbReference type="InterPro" id="IPR002347">
    <property type="entry name" value="SDR_fam"/>
</dbReference>
<dbReference type="RefSeq" id="WP_186345337.1">
    <property type="nucleotide sequence ID" value="NZ_BMMR01000003.1"/>
</dbReference>
<evidence type="ECO:0000313" key="6">
    <source>
        <dbReference type="EMBL" id="MBC2960085.1"/>
    </source>
</evidence>
<keyword evidence="3" id="KW-0520">NAD</keyword>
<dbReference type="PANTHER" id="PTHR43180:SF28">
    <property type="entry name" value="NAD(P)-BINDING ROSSMANN-FOLD SUPERFAMILY PROTEIN"/>
    <property type="match status" value="1"/>
</dbReference>
<dbReference type="PRINTS" id="PR00081">
    <property type="entry name" value="GDHRDH"/>
</dbReference>
<reference evidence="6 7" key="1">
    <citation type="submission" date="2020-08" db="EMBL/GenBank/DDBJ databases">
        <title>novel species in genus Nocardioides.</title>
        <authorList>
            <person name="Zhang G."/>
        </authorList>
    </citation>
    <scope>NUCLEOTIDE SEQUENCE [LARGE SCALE GENOMIC DNA]</scope>
    <source>
        <strain evidence="6 7">SC8A-24</strain>
    </source>
</reference>